<proteinExistence type="predicted"/>
<evidence type="ECO:0000313" key="1">
    <source>
        <dbReference type="EMBL" id="KAJ1119887.1"/>
    </source>
</evidence>
<keyword evidence="2" id="KW-1185">Reference proteome</keyword>
<reference evidence="1" key="1">
    <citation type="journal article" date="2022" name="bioRxiv">
        <title>Sequencing and chromosome-scale assembly of the giantPleurodeles waltlgenome.</title>
        <authorList>
            <person name="Brown T."/>
            <person name="Elewa A."/>
            <person name="Iarovenko S."/>
            <person name="Subramanian E."/>
            <person name="Araus A.J."/>
            <person name="Petzold A."/>
            <person name="Susuki M."/>
            <person name="Suzuki K.-i.T."/>
            <person name="Hayashi T."/>
            <person name="Toyoda A."/>
            <person name="Oliveira C."/>
            <person name="Osipova E."/>
            <person name="Leigh N.D."/>
            <person name="Simon A."/>
            <person name="Yun M.H."/>
        </authorList>
    </citation>
    <scope>NUCLEOTIDE SEQUENCE</scope>
    <source>
        <strain evidence="1">20211129_DDA</strain>
        <tissue evidence="1">Liver</tissue>
    </source>
</reference>
<protein>
    <submittedName>
        <fullName evidence="1">Uncharacterized protein</fullName>
    </submittedName>
</protein>
<name>A0AAV7NXU7_PLEWA</name>
<gene>
    <name evidence="1" type="ORF">NDU88_008071</name>
</gene>
<dbReference type="EMBL" id="JANPWB010000012">
    <property type="protein sequence ID" value="KAJ1119887.1"/>
    <property type="molecule type" value="Genomic_DNA"/>
</dbReference>
<comment type="caution">
    <text evidence="1">The sequence shown here is derived from an EMBL/GenBank/DDBJ whole genome shotgun (WGS) entry which is preliminary data.</text>
</comment>
<sequence length="144" mass="15158">MQLLLWGRLCAAEPLGMISCPIGELGRELPGRHRHCGISPCGNEAPTSAGKLVNVTSRADLRVQAAALQTAVGAEQRTLGDAGPSHRAELCCGAWGRPGCGAQPGGRHLGVSHLSTYRVPYGRCERGDRYSCTKSVTPLPALET</sequence>
<dbReference type="AlphaFoldDB" id="A0AAV7NXU7"/>
<organism evidence="1 2">
    <name type="scientific">Pleurodeles waltl</name>
    <name type="common">Iberian ribbed newt</name>
    <dbReference type="NCBI Taxonomy" id="8319"/>
    <lineage>
        <taxon>Eukaryota</taxon>
        <taxon>Metazoa</taxon>
        <taxon>Chordata</taxon>
        <taxon>Craniata</taxon>
        <taxon>Vertebrata</taxon>
        <taxon>Euteleostomi</taxon>
        <taxon>Amphibia</taxon>
        <taxon>Batrachia</taxon>
        <taxon>Caudata</taxon>
        <taxon>Salamandroidea</taxon>
        <taxon>Salamandridae</taxon>
        <taxon>Pleurodelinae</taxon>
        <taxon>Pleurodeles</taxon>
    </lineage>
</organism>
<accession>A0AAV7NXU7</accession>
<evidence type="ECO:0000313" key="2">
    <source>
        <dbReference type="Proteomes" id="UP001066276"/>
    </source>
</evidence>
<dbReference type="Proteomes" id="UP001066276">
    <property type="component" value="Chromosome 8"/>
</dbReference>